<reference evidence="2 3" key="1">
    <citation type="submission" date="2023-03" db="EMBL/GenBank/DDBJ databases">
        <title>High recombination rates correlate with genetic variation in Cardiocondyla obscurior ants.</title>
        <authorList>
            <person name="Errbii M."/>
        </authorList>
    </citation>
    <scope>NUCLEOTIDE SEQUENCE [LARGE SCALE GENOMIC DNA]</scope>
    <source>
        <strain evidence="2">Alpha-2009</strain>
        <tissue evidence="2">Whole body</tissue>
    </source>
</reference>
<feature type="compositionally biased region" description="Pro residues" evidence="1">
    <location>
        <begin position="99"/>
        <end position="113"/>
    </location>
</feature>
<organism evidence="2 3">
    <name type="scientific">Cardiocondyla obscurior</name>
    <dbReference type="NCBI Taxonomy" id="286306"/>
    <lineage>
        <taxon>Eukaryota</taxon>
        <taxon>Metazoa</taxon>
        <taxon>Ecdysozoa</taxon>
        <taxon>Arthropoda</taxon>
        <taxon>Hexapoda</taxon>
        <taxon>Insecta</taxon>
        <taxon>Pterygota</taxon>
        <taxon>Neoptera</taxon>
        <taxon>Endopterygota</taxon>
        <taxon>Hymenoptera</taxon>
        <taxon>Apocrita</taxon>
        <taxon>Aculeata</taxon>
        <taxon>Formicoidea</taxon>
        <taxon>Formicidae</taxon>
        <taxon>Myrmicinae</taxon>
        <taxon>Cardiocondyla</taxon>
    </lineage>
</organism>
<evidence type="ECO:0000313" key="2">
    <source>
        <dbReference type="EMBL" id="KAL0120367.1"/>
    </source>
</evidence>
<sequence>MADQDILDIFGDSMSDLSDEEPNPQQEAEPPDPRRGVPKIGSVVQRGDQAQVRHTQWLSEPPPTSKPRRRQVAELTARRRTYDTLAAATEALDARASGRPPPSPRAPPAPPQHRPGWQQILRPILPPPFRPPLPPPMQRPWGPPPVQTARPWVPPPLRPRLVKLPPSLWPTPEVTNCGAMMLRDPPGADNPFIKLRMPTGKTINVPVSAVWKNRKYRARTTSARWLLRFDADGTLCTCRRMEDAP</sequence>
<protein>
    <submittedName>
        <fullName evidence="2">Uncharacterized protein</fullName>
    </submittedName>
</protein>
<evidence type="ECO:0000313" key="3">
    <source>
        <dbReference type="Proteomes" id="UP001430953"/>
    </source>
</evidence>
<keyword evidence="3" id="KW-1185">Reference proteome</keyword>
<accession>A0AAW2G1I3</accession>
<evidence type="ECO:0000256" key="1">
    <source>
        <dbReference type="SAM" id="MobiDB-lite"/>
    </source>
</evidence>
<feature type="region of interest" description="Disordered" evidence="1">
    <location>
        <begin position="1"/>
        <end position="114"/>
    </location>
</feature>
<dbReference type="EMBL" id="JADYXP020000007">
    <property type="protein sequence ID" value="KAL0120367.1"/>
    <property type="molecule type" value="Genomic_DNA"/>
</dbReference>
<proteinExistence type="predicted"/>
<gene>
    <name evidence="2" type="ORF">PUN28_008197</name>
</gene>
<comment type="caution">
    <text evidence="2">The sequence shown here is derived from an EMBL/GenBank/DDBJ whole genome shotgun (WGS) entry which is preliminary data.</text>
</comment>
<name>A0AAW2G1I3_9HYME</name>
<feature type="compositionally biased region" description="Low complexity" evidence="1">
    <location>
        <begin position="83"/>
        <end position="98"/>
    </location>
</feature>
<dbReference type="Proteomes" id="UP001430953">
    <property type="component" value="Unassembled WGS sequence"/>
</dbReference>
<dbReference type="AlphaFoldDB" id="A0AAW2G1I3"/>